<accession>A0A5E4A3V0</accession>
<evidence type="ECO:0000256" key="1">
    <source>
        <dbReference type="SAM" id="MobiDB-lite"/>
    </source>
</evidence>
<evidence type="ECO:0000313" key="3">
    <source>
        <dbReference type="Proteomes" id="UP000335636"/>
    </source>
</evidence>
<comment type="caution">
    <text evidence="2">The sequence shown here is derived from an EMBL/GenBank/DDBJ whole genome shotgun (WGS) entry which is preliminary data.</text>
</comment>
<reference evidence="2" key="1">
    <citation type="submission" date="2019-04" db="EMBL/GenBank/DDBJ databases">
        <authorList>
            <person name="Alioto T."/>
            <person name="Alioto T."/>
        </authorList>
    </citation>
    <scope>NUCLEOTIDE SEQUENCE [LARGE SCALE GENOMIC DNA]</scope>
</reference>
<keyword evidence="3" id="KW-1185">Reference proteome</keyword>
<proteinExistence type="predicted"/>
<dbReference type="EMBL" id="CABDUW010000006">
    <property type="protein sequence ID" value="VTJ51596.1"/>
    <property type="molecule type" value="Genomic_DNA"/>
</dbReference>
<dbReference type="Proteomes" id="UP000335636">
    <property type="component" value="Unassembled WGS sequence"/>
</dbReference>
<protein>
    <submittedName>
        <fullName evidence="2">Uncharacterized protein</fullName>
    </submittedName>
</protein>
<dbReference type="AlphaFoldDB" id="A0A5E4A3V0"/>
<organism evidence="2 3">
    <name type="scientific">Marmota monax</name>
    <name type="common">Woodchuck</name>
    <dbReference type="NCBI Taxonomy" id="9995"/>
    <lineage>
        <taxon>Eukaryota</taxon>
        <taxon>Metazoa</taxon>
        <taxon>Chordata</taxon>
        <taxon>Craniata</taxon>
        <taxon>Vertebrata</taxon>
        <taxon>Euteleostomi</taxon>
        <taxon>Mammalia</taxon>
        <taxon>Eutheria</taxon>
        <taxon>Euarchontoglires</taxon>
        <taxon>Glires</taxon>
        <taxon>Rodentia</taxon>
        <taxon>Sciuromorpha</taxon>
        <taxon>Sciuridae</taxon>
        <taxon>Xerinae</taxon>
        <taxon>Marmotini</taxon>
        <taxon>Marmota</taxon>
    </lineage>
</organism>
<sequence>PNRVLRVKQGSFSEHTAWQCHHGPRRGQAGKPLPAAGLEKAQLGDGDGRGRTSLPSPQFPYCKLSAALSRPHGTSRTRRPSAGQSWRHTLEWSARF</sequence>
<feature type="region of interest" description="Disordered" evidence="1">
    <location>
        <begin position="20"/>
        <end position="96"/>
    </location>
</feature>
<name>A0A5E4A3V0_MARMO</name>
<gene>
    <name evidence="2" type="ORF">MONAX_5E029477</name>
</gene>
<evidence type="ECO:0000313" key="2">
    <source>
        <dbReference type="EMBL" id="VTJ51596.1"/>
    </source>
</evidence>
<feature type="non-terminal residue" evidence="2">
    <location>
        <position position="1"/>
    </location>
</feature>